<evidence type="ECO:0000313" key="4">
    <source>
        <dbReference type="Proteomes" id="UP000682892"/>
    </source>
</evidence>
<sequence length="338" mass="39071">MIRCDEILGVLTGYEEGKQESLKDVIQHFKNFVLHTTKQQKEMREREIALEEKRMKEAEENIERKKRLEKLLINLNDQIKFNQERIDRESEINPEKVDTGKGSFEPNGKNDQVLKSSKEEDITIAEQQSFEESSSESPVEVFRKNKSVESKGRRKKKEGKKEKSNRRSLSTKSNKKRHRKVSFSSISTSSGTTSSSQTTSSSEDTSEDTSESSSSTSRSAERRRKRHKKERKARQNENNWNMFQKPSESSNRPKTHQLNEISASNNSKSKPTFSQPENTRTFFKSKPKSKTDNEHSKQEEQKNEKGERNERKENPIEGSSKGTLKALAEKYVRPPILP</sequence>
<organism evidence="3 4">
    <name type="scientific">Aedes aegypti</name>
    <name type="common">Yellowfever mosquito</name>
    <name type="synonym">Culex aegypti</name>
    <dbReference type="NCBI Taxonomy" id="7159"/>
    <lineage>
        <taxon>Eukaryota</taxon>
        <taxon>Metazoa</taxon>
        <taxon>Ecdysozoa</taxon>
        <taxon>Arthropoda</taxon>
        <taxon>Hexapoda</taxon>
        <taxon>Insecta</taxon>
        <taxon>Pterygota</taxon>
        <taxon>Neoptera</taxon>
        <taxon>Endopterygota</taxon>
        <taxon>Diptera</taxon>
        <taxon>Nematocera</taxon>
        <taxon>Culicoidea</taxon>
        <taxon>Culicidae</taxon>
        <taxon>Culicinae</taxon>
        <taxon>Aedini</taxon>
        <taxon>Aedes</taxon>
        <taxon>Stegomyia</taxon>
    </lineage>
</organism>
<gene>
    <name evidence="3" type="ORF">AaeL_AAEL015180</name>
</gene>
<keyword evidence="1" id="KW-0175">Coiled coil</keyword>
<feature type="region of interest" description="Disordered" evidence="2">
    <location>
        <begin position="86"/>
        <end position="338"/>
    </location>
</feature>
<reference evidence="3" key="1">
    <citation type="submission" date="2005-10" db="EMBL/GenBank/DDBJ databases">
        <authorList>
            <person name="Loftus B.J."/>
            <person name="Nene V.M."/>
            <person name="Hannick L.I."/>
            <person name="Bidwell S."/>
            <person name="Haas B."/>
            <person name="Amedeo P."/>
            <person name="Orvis J."/>
            <person name="Wortman J.R."/>
            <person name="White O.R."/>
            <person name="Salzberg S."/>
            <person name="Shumway M."/>
            <person name="Koo H."/>
            <person name="Zhao Y."/>
            <person name="Holmes M."/>
            <person name="Miller J."/>
            <person name="Schatz M."/>
            <person name="Pop M."/>
            <person name="Pai G."/>
            <person name="Utterback T."/>
            <person name="Rogers Y.-H."/>
            <person name="Kravitz S."/>
            <person name="Fraser C.M."/>
        </authorList>
    </citation>
    <scope>NUCLEOTIDE SEQUENCE</scope>
    <source>
        <strain evidence="3">Liverpool</strain>
    </source>
</reference>
<evidence type="ECO:0000256" key="1">
    <source>
        <dbReference type="SAM" id="Coils"/>
    </source>
</evidence>
<reference evidence="3" key="3">
    <citation type="submission" date="2012-09" db="EMBL/GenBank/DDBJ databases">
        <authorList>
            <consortium name="VectorBase"/>
        </authorList>
    </citation>
    <scope>NUCLEOTIDE SEQUENCE</scope>
    <source>
        <strain evidence="3">Liverpool</strain>
    </source>
</reference>
<feature type="compositionally biased region" description="Basic and acidic residues" evidence="2">
    <location>
        <begin position="86"/>
        <end position="99"/>
    </location>
</feature>
<feature type="compositionally biased region" description="Low complexity" evidence="2">
    <location>
        <begin position="126"/>
        <end position="140"/>
    </location>
</feature>
<name>Q16EH1_AEDAE</name>
<feature type="compositionally biased region" description="Basic and acidic residues" evidence="2">
    <location>
        <begin position="289"/>
        <end position="315"/>
    </location>
</feature>
<reference evidence="3" key="2">
    <citation type="journal article" date="2007" name="Science">
        <title>Genome sequence of Aedes aegypti, a major arbovirus vector.</title>
        <authorList>
            <person name="Nene V."/>
            <person name="Wortman J.R."/>
            <person name="Lawson D."/>
            <person name="Haas B."/>
            <person name="Kodira C."/>
            <person name="Tu Z.J."/>
            <person name="Loftus B."/>
            <person name="Xi Z."/>
            <person name="Megy K."/>
            <person name="Grabherr M."/>
            <person name="Ren Q."/>
            <person name="Zdobnov E.M."/>
            <person name="Lobo N.F."/>
            <person name="Campbell K.S."/>
            <person name="Brown S.E."/>
            <person name="Bonaldo M.F."/>
            <person name="Zhu J."/>
            <person name="Sinkins S.P."/>
            <person name="Hogenkamp D.G."/>
            <person name="Amedeo P."/>
            <person name="Arensburger P."/>
            <person name="Atkinson P.W."/>
            <person name="Bidwell S."/>
            <person name="Biedler J."/>
            <person name="Birney E."/>
            <person name="Bruggner R.V."/>
            <person name="Costas J."/>
            <person name="Coy M.R."/>
            <person name="Crabtree J."/>
            <person name="Crawford M."/>
            <person name="Debruyn B."/>
            <person name="Decaprio D."/>
            <person name="Eiglmeier K."/>
            <person name="Eisenstadt E."/>
            <person name="El-Dorry H."/>
            <person name="Gelbart W.M."/>
            <person name="Gomes S.L."/>
            <person name="Hammond M."/>
            <person name="Hannick L.I."/>
            <person name="Hogan J.R."/>
            <person name="Holmes M.H."/>
            <person name="Jaffe D."/>
            <person name="Johnston J.S."/>
            <person name="Kennedy R.C."/>
            <person name="Koo H."/>
            <person name="Kravitz S."/>
            <person name="Kriventseva E.V."/>
            <person name="Kulp D."/>
            <person name="Labutti K."/>
            <person name="Lee E."/>
            <person name="Li S."/>
            <person name="Lovin D.D."/>
            <person name="Mao C."/>
            <person name="Mauceli E."/>
            <person name="Menck C.F."/>
            <person name="Miller J.R."/>
            <person name="Montgomery P."/>
            <person name="Mori A."/>
            <person name="Nascimento A.L."/>
            <person name="Naveira H.F."/>
            <person name="Nusbaum C."/>
            <person name="O'leary S."/>
            <person name="Orvis J."/>
            <person name="Pertea M."/>
            <person name="Quesneville H."/>
            <person name="Reidenbach K.R."/>
            <person name="Rogers Y.H."/>
            <person name="Roth C.W."/>
            <person name="Schneider J.R."/>
            <person name="Schatz M."/>
            <person name="Shumway M."/>
            <person name="Stanke M."/>
            <person name="Stinson E.O."/>
            <person name="Tubio J.M."/>
            <person name="Vanzee J.P."/>
            <person name="Verjovski-Almeida S."/>
            <person name="Werner D."/>
            <person name="White O."/>
            <person name="Wyder S."/>
            <person name="Zeng Q."/>
            <person name="Zhao Q."/>
            <person name="Zhao Y."/>
            <person name="Hill C.A."/>
            <person name="Raikhel A.S."/>
            <person name="Soares M.B."/>
            <person name="Knudson D.L."/>
            <person name="Lee N.H."/>
            <person name="Galagan J."/>
            <person name="Salzberg S.L."/>
            <person name="Paulsen I.T."/>
            <person name="Dimopoulos G."/>
            <person name="Collins F.H."/>
            <person name="Birren B."/>
            <person name="Fraser-Liggett C.M."/>
            <person name="Severson D.W."/>
        </authorList>
    </citation>
    <scope>NUCLEOTIDE SEQUENCE [LARGE SCALE GENOMIC DNA]</scope>
    <source>
        <strain evidence="3">Liverpool</strain>
    </source>
</reference>
<feature type="compositionally biased region" description="Polar residues" evidence="2">
    <location>
        <begin position="236"/>
        <end position="282"/>
    </location>
</feature>
<dbReference type="EMBL" id="CH478725">
    <property type="protein sequence ID" value="EAT32628.1"/>
    <property type="molecule type" value="Genomic_DNA"/>
</dbReference>
<evidence type="ECO:0000256" key="2">
    <source>
        <dbReference type="SAM" id="MobiDB-lite"/>
    </source>
</evidence>
<feature type="coiled-coil region" evidence="1">
    <location>
        <begin position="41"/>
        <end position="85"/>
    </location>
</feature>
<feature type="compositionally biased region" description="Basic and acidic residues" evidence="2">
    <location>
        <begin position="141"/>
        <end position="151"/>
    </location>
</feature>
<evidence type="ECO:0000313" key="3">
    <source>
        <dbReference type="EMBL" id="EAT32628.1"/>
    </source>
</evidence>
<proteinExistence type="predicted"/>
<dbReference type="PaxDb" id="7159-AAEL015180-PA"/>
<dbReference type="AlphaFoldDB" id="Q16EH1"/>
<feature type="non-terminal residue" evidence="3">
    <location>
        <position position="1"/>
    </location>
</feature>
<protein>
    <submittedName>
        <fullName evidence="3">AAEL015180-PA</fullName>
    </submittedName>
</protein>
<dbReference type="Proteomes" id="UP000682892">
    <property type="component" value="Unassembled WGS sequence"/>
</dbReference>
<dbReference type="HOGENOM" id="CLU_822756_0_0_1"/>
<accession>Q16EH1</accession>
<feature type="compositionally biased region" description="Low complexity" evidence="2">
    <location>
        <begin position="182"/>
        <end position="203"/>
    </location>
</feature>
<feature type="compositionally biased region" description="Basic residues" evidence="2">
    <location>
        <begin position="221"/>
        <end position="232"/>
    </location>
</feature>
<feature type="compositionally biased region" description="Basic residues" evidence="2">
    <location>
        <begin position="152"/>
        <end position="166"/>
    </location>
</feature>